<keyword evidence="1" id="KW-1133">Transmembrane helix</keyword>
<evidence type="ECO:0000313" key="2">
    <source>
        <dbReference type="EMBL" id="CAB4739888.1"/>
    </source>
</evidence>
<reference evidence="2" key="1">
    <citation type="submission" date="2020-05" db="EMBL/GenBank/DDBJ databases">
        <authorList>
            <person name="Chiriac C."/>
            <person name="Salcher M."/>
            <person name="Ghai R."/>
            <person name="Kavagutti S V."/>
        </authorList>
    </citation>
    <scope>NUCLEOTIDE SEQUENCE</scope>
</reference>
<keyword evidence="1" id="KW-0812">Transmembrane</keyword>
<feature type="transmembrane region" description="Helical" evidence="1">
    <location>
        <begin position="23"/>
        <end position="43"/>
    </location>
</feature>
<dbReference type="AlphaFoldDB" id="A0A6J6SYS8"/>
<dbReference type="EMBL" id="CAEZYQ010000007">
    <property type="protein sequence ID" value="CAB4739888.1"/>
    <property type="molecule type" value="Genomic_DNA"/>
</dbReference>
<gene>
    <name evidence="2" type="ORF">UFOPK2761_01186</name>
</gene>
<accession>A0A6J6SYS8</accession>
<evidence type="ECO:0000256" key="1">
    <source>
        <dbReference type="SAM" id="Phobius"/>
    </source>
</evidence>
<sequence length="126" mass="13052">MRARSGGARREWAATFRAATKQLAVIGSGILGCGLILGIVLGYSGDATLTSVGSFTMLITVPLGVLVLIAAGVSAAVSRPNSTPPGPRPGGTVPEQRLAALKRMHEAGDLTDEELEAKRRQVIAEM</sequence>
<organism evidence="2">
    <name type="scientific">freshwater metagenome</name>
    <dbReference type="NCBI Taxonomy" id="449393"/>
    <lineage>
        <taxon>unclassified sequences</taxon>
        <taxon>metagenomes</taxon>
        <taxon>ecological metagenomes</taxon>
    </lineage>
</organism>
<name>A0A6J6SYS8_9ZZZZ</name>
<dbReference type="PROSITE" id="PS51257">
    <property type="entry name" value="PROKAR_LIPOPROTEIN"/>
    <property type="match status" value="1"/>
</dbReference>
<feature type="transmembrane region" description="Helical" evidence="1">
    <location>
        <begin position="55"/>
        <end position="78"/>
    </location>
</feature>
<proteinExistence type="predicted"/>
<protein>
    <submittedName>
        <fullName evidence="2">Unannotated protein</fullName>
    </submittedName>
</protein>
<keyword evidence="1" id="KW-0472">Membrane</keyword>